<organism evidence="9 10">
    <name type="scientific">Penicillium steckii</name>
    <dbReference type="NCBI Taxonomy" id="303698"/>
    <lineage>
        <taxon>Eukaryota</taxon>
        <taxon>Fungi</taxon>
        <taxon>Dikarya</taxon>
        <taxon>Ascomycota</taxon>
        <taxon>Pezizomycotina</taxon>
        <taxon>Eurotiomycetes</taxon>
        <taxon>Eurotiomycetidae</taxon>
        <taxon>Eurotiales</taxon>
        <taxon>Aspergillaceae</taxon>
        <taxon>Penicillium</taxon>
    </lineage>
</organism>
<dbReference type="InterPro" id="IPR001138">
    <property type="entry name" value="Zn2Cys6_DnaBD"/>
</dbReference>
<dbReference type="InterPro" id="IPR036864">
    <property type="entry name" value="Zn2-C6_fun-type_DNA-bd_sf"/>
</dbReference>
<dbReference type="PANTHER" id="PTHR31001:SF61">
    <property type="entry name" value="ZN(II)2CYS6 TRANSCRIPTION FACTOR (EUROFUNG)"/>
    <property type="match status" value="1"/>
</dbReference>
<reference evidence="10" key="1">
    <citation type="journal article" date="2017" name="Nat. Microbiol.">
        <title>Global analysis of biosynthetic gene clusters reveals vast potential of secondary metabolite production in Penicillium species.</title>
        <authorList>
            <person name="Nielsen J.C."/>
            <person name="Grijseels S."/>
            <person name="Prigent S."/>
            <person name="Ji B."/>
            <person name="Dainat J."/>
            <person name="Nielsen K.F."/>
            <person name="Frisvad J.C."/>
            <person name="Workman M."/>
            <person name="Nielsen J."/>
        </authorList>
    </citation>
    <scope>NUCLEOTIDE SEQUENCE [LARGE SCALE GENOMIC DNA]</scope>
    <source>
        <strain evidence="10">IBT 24891</strain>
    </source>
</reference>
<protein>
    <recommendedName>
        <fullName evidence="8">Zn(2)-C6 fungal-type domain-containing protein</fullName>
    </recommendedName>
</protein>
<evidence type="ECO:0000259" key="8">
    <source>
        <dbReference type="PROSITE" id="PS50048"/>
    </source>
</evidence>
<dbReference type="InterPro" id="IPR050613">
    <property type="entry name" value="Sec_Metabolite_Reg"/>
</dbReference>
<feature type="region of interest" description="Disordered" evidence="7">
    <location>
        <begin position="52"/>
        <end position="97"/>
    </location>
</feature>
<dbReference type="GO" id="GO:0008270">
    <property type="term" value="F:zinc ion binding"/>
    <property type="evidence" value="ECO:0007669"/>
    <property type="project" value="InterPro"/>
</dbReference>
<evidence type="ECO:0000256" key="1">
    <source>
        <dbReference type="ARBA" id="ARBA00004123"/>
    </source>
</evidence>
<comment type="caution">
    <text evidence="9">The sequence shown here is derived from an EMBL/GenBank/DDBJ whole genome shotgun (WGS) entry which is preliminary data.</text>
</comment>
<evidence type="ECO:0000256" key="3">
    <source>
        <dbReference type="ARBA" id="ARBA00023015"/>
    </source>
</evidence>
<name>A0A1V6T145_9EURO</name>
<dbReference type="EMBL" id="MLKD01000014">
    <property type="protein sequence ID" value="OQE20007.1"/>
    <property type="molecule type" value="Genomic_DNA"/>
</dbReference>
<evidence type="ECO:0000313" key="9">
    <source>
        <dbReference type="EMBL" id="OQE20007.1"/>
    </source>
</evidence>
<dbReference type="Pfam" id="PF00172">
    <property type="entry name" value="Zn_clus"/>
    <property type="match status" value="1"/>
</dbReference>
<dbReference type="GO" id="GO:0006351">
    <property type="term" value="P:DNA-templated transcription"/>
    <property type="evidence" value="ECO:0007669"/>
    <property type="project" value="InterPro"/>
</dbReference>
<feature type="region of interest" description="Disordered" evidence="7">
    <location>
        <begin position="1"/>
        <end position="36"/>
    </location>
</feature>
<dbReference type="GO" id="GO:0000981">
    <property type="term" value="F:DNA-binding transcription factor activity, RNA polymerase II-specific"/>
    <property type="evidence" value="ECO:0007669"/>
    <property type="project" value="InterPro"/>
</dbReference>
<evidence type="ECO:0000256" key="4">
    <source>
        <dbReference type="ARBA" id="ARBA00023125"/>
    </source>
</evidence>
<proteinExistence type="predicted"/>
<evidence type="ECO:0000256" key="6">
    <source>
        <dbReference type="ARBA" id="ARBA00023242"/>
    </source>
</evidence>
<dbReference type="PANTHER" id="PTHR31001">
    <property type="entry name" value="UNCHARACTERIZED TRANSCRIPTIONAL REGULATORY PROTEIN"/>
    <property type="match status" value="1"/>
</dbReference>
<feature type="compositionally biased region" description="Polar residues" evidence="7">
    <location>
        <begin position="64"/>
        <end position="77"/>
    </location>
</feature>
<dbReference type="SMART" id="SM00906">
    <property type="entry name" value="Fungal_trans"/>
    <property type="match status" value="1"/>
</dbReference>
<keyword evidence="2" id="KW-0479">Metal-binding</keyword>
<dbReference type="PROSITE" id="PS00463">
    <property type="entry name" value="ZN2_CY6_FUNGAL_1"/>
    <property type="match status" value="1"/>
</dbReference>
<keyword evidence="10" id="KW-1185">Reference proteome</keyword>
<evidence type="ECO:0000256" key="7">
    <source>
        <dbReference type="SAM" id="MobiDB-lite"/>
    </source>
</evidence>
<keyword evidence="6" id="KW-0539">Nucleus</keyword>
<dbReference type="Gene3D" id="4.10.240.10">
    <property type="entry name" value="Zn(2)-C6 fungal-type DNA-binding domain"/>
    <property type="match status" value="1"/>
</dbReference>
<evidence type="ECO:0000256" key="5">
    <source>
        <dbReference type="ARBA" id="ARBA00023163"/>
    </source>
</evidence>
<dbReference type="AlphaFoldDB" id="A0A1V6T145"/>
<dbReference type="SUPFAM" id="SSF57701">
    <property type="entry name" value="Zn2/Cys6 DNA-binding domain"/>
    <property type="match status" value="1"/>
</dbReference>
<accession>A0A1V6T145</accession>
<dbReference type="Proteomes" id="UP000191285">
    <property type="component" value="Unassembled WGS sequence"/>
</dbReference>
<keyword evidence="4" id="KW-0238">DNA-binding</keyword>
<dbReference type="PROSITE" id="PS50048">
    <property type="entry name" value="ZN2_CY6_FUNGAL_2"/>
    <property type="match status" value="1"/>
</dbReference>
<dbReference type="CDD" id="cd12148">
    <property type="entry name" value="fungal_TF_MHR"/>
    <property type="match status" value="1"/>
</dbReference>
<dbReference type="GO" id="GO:0003677">
    <property type="term" value="F:DNA binding"/>
    <property type="evidence" value="ECO:0007669"/>
    <property type="project" value="UniProtKB-KW"/>
</dbReference>
<keyword evidence="5" id="KW-0804">Transcription</keyword>
<evidence type="ECO:0000313" key="10">
    <source>
        <dbReference type="Proteomes" id="UP000191285"/>
    </source>
</evidence>
<dbReference type="CDD" id="cd00067">
    <property type="entry name" value="GAL4"/>
    <property type="match status" value="1"/>
</dbReference>
<feature type="compositionally biased region" description="Polar residues" evidence="7">
    <location>
        <begin position="1"/>
        <end position="14"/>
    </location>
</feature>
<feature type="compositionally biased region" description="Basic and acidic residues" evidence="7">
    <location>
        <begin position="24"/>
        <end position="36"/>
    </location>
</feature>
<dbReference type="GO" id="GO:0005634">
    <property type="term" value="C:nucleus"/>
    <property type="evidence" value="ECO:0007669"/>
    <property type="project" value="UniProtKB-SubCell"/>
</dbReference>
<feature type="domain" description="Zn(2)-C6 fungal-type" evidence="8">
    <location>
        <begin position="21"/>
        <end position="53"/>
    </location>
</feature>
<comment type="subcellular location">
    <subcellularLocation>
        <location evidence="1">Nucleus</location>
    </subcellularLocation>
</comment>
<gene>
    <name evidence="9" type="ORF">PENSTE_c014G10286</name>
</gene>
<dbReference type="InterPro" id="IPR007219">
    <property type="entry name" value="XnlR_reg_dom"/>
</dbReference>
<dbReference type="SMART" id="SM00066">
    <property type="entry name" value="GAL4"/>
    <property type="match status" value="1"/>
</dbReference>
<dbReference type="Pfam" id="PF04082">
    <property type="entry name" value="Fungal_trans"/>
    <property type="match status" value="1"/>
</dbReference>
<keyword evidence="3" id="KW-0805">Transcription regulation</keyword>
<feature type="compositionally biased region" description="Low complexity" evidence="7">
    <location>
        <begin position="78"/>
        <end position="88"/>
    </location>
</feature>
<evidence type="ECO:0000256" key="2">
    <source>
        <dbReference type="ARBA" id="ARBA00022723"/>
    </source>
</evidence>
<dbReference type="OrthoDB" id="4898680at2759"/>
<sequence length="677" mass="77408">MRTSDRYSSLQATRRNGAPQSCEPCRRSKQRCDHERPVCRRCAGKRIGDQCYYHPAPMTRRTPDQANQQSVSSNRLTSQPSSNASSPGSLGGGRLFVPPEHPSTLPGYLGSTSFSAVLAEHRNEIQFEPERQPDPYPVLTVEPNRVQTGAEVLLFLYNLKDRQKLLDRFYLRTWNAIVPEVLLRAAAISIDRIFEGFYNHDLIVQLQKLATQIFQNTSRPMIIHQSMTVQEYCDTFTGPNLRWEVIGNLFSIFGQQLVITPDNDPDFSQGSQDPRAKDRLLEQVVVASTICLNFCDQASSANEMLAYLQYNDVMLQTQQYGDSSYQAWRRLGDLIATVYAAGLHTDGEDHDCPFFLRQWRRGCFISAFYMDKLQASFVGRPPLMNYRYCNITPPLDLSDEVLVEGGEALNTAISELDENGWNSHGGRYRMTPSRLRFQLSIYREKTLELALGAHQPQELVQKIQHIKEKIRCVWESTPDQICYDRRKNDDFHDGYLTIVYMYLNYLYTCFLLQRTLVKYTNTGQESVCDISRQILSIVISITSTRTPMVDLDRHYSWIALTYGLPSASVLLLELLHQSHDPGLHNVKLPRSELIRNLSVFISLLSWVSRPGHGNYHTCKEAEKKLSQILDQLLDPQPVHAEMVDDVTSGLSSFLDWSNYNAWDFNTEYFPATDGFAP</sequence>
<dbReference type="STRING" id="303698.A0A1V6T145"/>